<evidence type="ECO:0000259" key="11">
    <source>
        <dbReference type="Pfam" id="PF04158"/>
    </source>
</evidence>
<dbReference type="PROSITE" id="PS50082">
    <property type="entry name" value="WD_REPEATS_2"/>
    <property type="match status" value="4"/>
</dbReference>
<dbReference type="AlphaFoldDB" id="A0A067QK63"/>
<accession>A0A067QK63</accession>
<dbReference type="FunFam" id="2.130.10.10:FF:000826">
    <property type="entry name" value="DDB1- and CUL4-associated factor 13"/>
    <property type="match status" value="1"/>
</dbReference>
<dbReference type="Pfam" id="PF00400">
    <property type="entry name" value="WD40"/>
    <property type="match status" value="4"/>
</dbReference>
<feature type="repeat" description="WD" evidence="9">
    <location>
        <begin position="105"/>
        <end position="137"/>
    </location>
</feature>
<name>A0A067QK63_ZOONE</name>
<protein>
    <recommendedName>
        <fullName evidence="3">DDB1- and CUL4-associated factor 13</fullName>
    </recommendedName>
    <alternativeName>
        <fullName evidence="8">WD repeat and SOF domain-containing protein 1</fullName>
    </alternativeName>
</protein>
<dbReference type="InterPro" id="IPR020472">
    <property type="entry name" value="WD40_PAC1"/>
</dbReference>
<dbReference type="STRING" id="136037.A0A067QK63"/>
<reference evidence="12 13" key="1">
    <citation type="journal article" date="2014" name="Nat. Commun.">
        <title>Molecular traces of alternative social organization in a termite genome.</title>
        <authorList>
            <person name="Terrapon N."/>
            <person name="Li C."/>
            <person name="Robertson H.M."/>
            <person name="Ji L."/>
            <person name="Meng X."/>
            <person name="Booth W."/>
            <person name="Chen Z."/>
            <person name="Childers C.P."/>
            <person name="Glastad K.M."/>
            <person name="Gokhale K."/>
            <person name="Gowin J."/>
            <person name="Gronenberg W."/>
            <person name="Hermansen R.A."/>
            <person name="Hu H."/>
            <person name="Hunt B.G."/>
            <person name="Huylmans A.K."/>
            <person name="Khalil S.M."/>
            <person name="Mitchell R.D."/>
            <person name="Munoz-Torres M.C."/>
            <person name="Mustard J.A."/>
            <person name="Pan H."/>
            <person name="Reese J.T."/>
            <person name="Scharf M.E."/>
            <person name="Sun F."/>
            <person name="Vogel H."/>
            <person name="Xiao J."/>
            <person name="Yang W."/>
            <person name="Yang Z."/>
            <person name="Yang Z."/>
            <person name="Zhou J."/>
            <person name="Zhu J."/>
            <person name="Brent C.S."/>
            <person name="Elsik C.G."/>
            <person name="Goodisman M.A."/>
            <person name="Liberles D.A."/>
            <person name="Roe R.M."/>
            <person name="Vargo E.L."/>
            <person name="Vilcinskas A."/>
            <person name="Wang J."/>
            <person name="Bornberg-Bauer E."/>
            <person name="Korb J."/>
            <person name="Zhang G."/>
            <person name="Liebig J."/>
        </authorList>
    </citation>
    <scope>NUCLEOTIDE SEQUENCE [LARGE SCALE GENOMIC DNA]</scope>
    <source>
        <tissue evidence="12">Whole organism</tissue>
    </source>
</reference>
<keyword evidence="13" id="KW-1185">Reference proteome</keyword>
<evidence type="ECO:0000256" key="3">
    <source>
        <dbReference type="ARBA" id="ARBA00021762"/>
    </source>
</evidence>
<evidence type="ECO:0000313" key="13">
    <source>
        <dbReference type="Proteomes" id="UP000027135"/>
    </source>
</evidence>
<dbReference type="Pfam" id="PF04158">
    <property type="entry name" value="Sof1"/>
    <property type="match status" value="1"/>
</dbReference>
<proteinExistence type="inferred from homology"/>
<dbReference type="GO" id="GO:0016567">
    <property type="term" value="P:protein ubiquitination"/>
    <property type="evidence" value="ECO:0007669"/>
    <property type="project" value="UniProtKB-UniPathway"/>
</dbReference>
<evidence type="ECO:0000256" key="7">
    <source>
        <dbReference type="ARBA" id="ARBA00023274"/>
    </source>
</evidence>
<dbReference type="EMBL" id="KK853353">
    <property type="protein sequence ID" value="KDR08204.1"/>
    <property type="molecule type" value="Genomic_DNA"/>
</dbReference>
<evidence type="ECO:0000256" key="9">
    <source>
        <dbReference type="PROSITE-ProRule" id="PRU00221"/>
    </source>
</evidence>
<keyword evidence="5" id="KW-0677">Repeat</keyword>
<evidence type="ECO:0000256" key="1">
    <source>
        <dbReference type="ARBA" id="ARBA00004604"/>
    </source>
</evidence>
<evidence type="ECO:0000256" key="10">
    <source>
        <dbReference type="SAM" id="MobiDB-lite"/>
    </source>
</evidence>
<organism evidence="12 13">
    <name type="scientific">Zootermopsis nevadensis</name>
    <name type="common">Dampwood termite</name>
    <dbReference type="NCBI Taxonomy" id="136037"/>
    <lineage>
        <taxon>Eukaryota</taxon>
        <taxon>Metazoa</taxon>
        <taxon>Ecdysozoa</taxon>
        <taxon>Arthropoda</taxon>
        <taxon>Hexapoda</taxon>
        <taxon>Insecta</taxon>
        <taxon>Pterygota</taxon>
        <taxon>Neoptera</taxon>
        <taxon>Polyneoptera</taxon>
        <taxon>Dictyoptera</taxon>
        <taxon>Blattodea</taxon>
        <taxon>Blattoidea</taxon>
        <taxon>Termitoidae</taxon>
        <taxon>Termopsidae</taxon>
        <taxon>Zootermopsis</taxon>
    </lineage>
</organism>
<dbReference type="eggNOG" id="KOG0268">
    <property type="taxonomic scope" value="Eukaryota"/>
</dbReference>
<dbReference type="PRINTS" id="PR00320">
    <property type="entry name" value="GPROTEINBRPT"/>
</dbReference>
<comment type="subcellular location">
    <subcellularLocation>
        <location evidence="1">Nucleus</location>
        <location evidence="1">Nucleolus</location>
    </subcellularLocation>
</comment>
<feature type="domain" description="Sof1-like protein" evidence="11">
    <location>
        <begin position="354"/>
        <end position="440"/>
    </location>
</feature>
<feature type="repeat" description="WD" evidence="9">
    <location>
        <begin position="62"/>
        <end position="104"/>
    </location>
</feature>
<evidence type="ECO:0000256" key="8">
    <source>
        <dbReference type="ARBA" id="ARBA00032239"/>
    </source>
</evidence>
<dbReference type="InParanoid" id="A0A067QK63"/>
<evidence type="ECO:0000256" key="6">
    <source>
        <dbReference type="ARBA" id="ARBA00023242"/>
    </source>
</evidence>
<feature type="compositionally biased region" description="Basic residues" evidence="10">
    <location>
        <begin position="415"/>
        <end position="425"/>
    </location>
</feature>
<dbReference type="FunFam" id="2.130.10.10:FF:000132">
    <property type="entry name" value="DDB1- and CUL4-associated factor 13"/>
    <property type="match status" value="1"/>
</dbReference>
<dbReference type="InterPro" id="IPR051733">
    <property type="entry name" value="WD_repeat_DCAF13/WDSOF1"/>
</dbReference>
<dbReference type="InterPro" id="IPR015943">
    <property type="entry name" value="WD40/YVTN_repeat-like_dom_sf"/>
</dbReference>
<sequence length="445" mass="51892">MKVKVLSRNPDYYLRETKRDIHKVPRNYDPSLHPFEGLREYTRALNAVKLERVFAKPFVGNLDGHQDGVSCLGKNPQHLSLLVSGSYDGEVRLWDLPQQKCVRNFRAHDGYVRGITFLPDGQQFVTVGDDKTIKIWKTDLPDWGEEEEPTNTYISKSVIVGVSHHQKEPMFATCGEVCQVWEEDRNEPIRTFQWGVDSLHDVSFNPIETHLLATCASDRSIILYDTRDTGPVRKVIMRLRCNRLCWNPMEAFIFTCANEDYNLYTFDTRKLKQPLKVHMDHVSAVTTVDYSPTGQEFVSGGYDKSVRIFEHGKNHSRDVYHTKRMQRLTCVLWSMDDKYILCGSDEMNIRMWKARSAEKLGVLRPRERSALNYSEALKEKFVSHPQIRRIARHRQIPKHIYHAQKELRTIKLKQKRKEANRRAHSKPGTVPFVSEKKQHVVEEQE</sequence>
<dbReference type="InterPro" id="IPR001680">
    <property type="entry name" value="WD40_rpt"/>
</dbReference>
<feature type="repeat" description="WD" evidence="9">
    <location>
        <begin position="321"/>
        <end position="362"/>
    </location>
</feature>
<comment type="similarity">
    <text evidence="2">Belongs to the WD repeat DCAF13/WDSOF1 family.</text>
</comment>
<dbReference type="PANTHER" id="PTHR22851">
    <property type="entry name" value="U3 SMALL NUCLEOLAR RNA U3 SNORNA ASSOCIATED PROTEIN"/>
    <property type="match status" value="1"/>
</dbReference>
<dbReference type="SUPFAM" id="SSF50978">
    <property type="entry name" value="WD40 repeat-like"/>
    <property type="match status" value="1"/>
</dbReference>
<evidence type="ECO:0000256" key="5">
    <source>
        <dbReference type="ARBA" id="ARBA00022737"/>
    </source>
</evidence>
<evidence type="ECO:0000256" key="2">
    <source>
        <dbReference type="ARBA" id="ARBA00005649"/>
    </source>
</evidence>
<evidence type="ECO:0000256" key="4">
    <source>
        <dbReference type="ARBA" id="ARBA00022574"/>
    </source>
</evidence>
<feature type="repeat" description="WD" evidence="9">
    <location>
        <begin position="278"/>
        <end position="310"/>
    </location>
</feature>
<dbReference type="InterPro" id="IPR036322">
    <property type="entry name" value="WD40_repeat_dom_sf"/>
</dbReference>
<gene>
    <name evidence="12" type="ORF">L798_01920</name>
</gene>
<keyword evidence="4 9" id="KW-0853">WD repeat</keyword>
<dbReference type="GO" id="GO:0032040">
    <property type="term" value="C:small-subunit processome"/>
    <property type="evidence" value="ECO:0007669"/>
    <property type="project" value="TreeGrafter"/>
</dbReference>
<dbReference type="OMA" id="EDHNAYI"/>
<dbReference type="UniPathway" id="UPA00143"/>
<dbReference type="InterPro" id="IPR019775">
    <property type="entry name" value="WD40_repeat_CS"/>
</dbReference>
<feature type="compositionally biased region" description="Basic and acidic residues" evidence="10">
    <location>
        <begin position="434"/>
        <end position="445"/>
    </location>
</feature>
<evidence type="ECO:0000313" key="12">
    <source>
        <dbReference type="EMBL" id="KDR08204.1"/>
    </source>
</evidence>
<dbReference type="SMART" id="SM00320">
    <property type="entry name" value="WD40"/>
    <property type="match status" value="7"/>
</dbReference>
<dbReference type="GO" id="GO:0000462">
    <property type="term" value="P:maturation of SSU-rRNA from tricistronic rRNA transcript (SSU-rRNA, 5.8S rRNA, LSU-rRNA)"/>
    <property type="evidence" value="ECO:0007669"/>
    <property type="project" value="TreeGrafter"/>
</dbReference>
<dbReference type="CDD" id="cd00200">
    <property type="entry name" value="WD40"/>
    <property type="match status" value="1"/>
</dbReference>
<keyword evidence="7" id="KW-0687">Ribonucleoprotein</keyword>
<dbReference type="Proteomes" id="UP000027135">
    <property type="component" value="Unassembled WGS sequence"/>
</dbReference>
<dbReference type="FunCoup" id="A0A067QK63">
    <property type="interactions" value="2252"/>
</dbReference>
<feature type="region of interest" description="Disordered" evidence="10">
    <location>
        <begin position="415"/>
        <end position="445"/>
    </location>
</feature>
<dbReference type="PROSITE" id="PS00678">
    <property type="entry name" value="WD_REPEATS_1"/>
    <property type="match status" value="1"/>
</dbReference>
<dbReference type="PROSITE" id="PS50294">
    <property type="entry name" value="WD_REPEATS_REGION"/>
    <property type="match status" value="3"/>
</dbReference>
<dbReference type="OrthoDB" id="10249065at2759"/>
<keyword evidence="6" id="KW-0539">Nucleus</keyword>
<dbReference type="InterPro" id="IPR007287">
    <property type="entry name" value="Sof1"/>
</dbReference>
<dbReference type="PANTHER" id="PTHR22851:SF0">
    <property type="entry name" value="DDB1- AND CUL4-ASSOCIATED FACTOR 13"/>
    <property type="match status" value="1"/>
</dbReference>
<dbReference type="Gene3D" id="2.130.10.10">
    <property type="entry name" value="YVTN repeat-like/Quinoprotein amine dehydrogenase"/>
    <property type="match status" value="2"/>
</dbReference>